<keyword evidence="2" id="KW-1185">Reference proteome</keyword>
<dbReference type="HOGENOM" id="CLU_1717308_0_0_1"/>
<evidence type="ECO:0000313" key="2">
    <source>
        <dbReference type="Proteomes" id="UP000008144"/>
    </source>
</evidence>
<organism evidence="1 2">
    <name type="scientific">Ciona intestinalis</name>
    <name type="common">Transparent sea squirt</name>
    <name type="synonym">Ascidia intestinalis</name>
    <dbReference type="NCBI Taxonomy" id="7719"/>
    <lineage>
        <taxon>Eukaryota</taxon>
        <taxon>Metazoa</taxon>
        <taxon>Chordata</taxon>
        <taxon>Tunicata</taxon>
        <taxon>Ascidiacea</taxon>
        <taxon>Phlebobranchia</taxon>
        <taxon>Cionidae</taxon>
        <taxon>Ciona</taxon>
    </lineage>
</organism>
<accession>F6X5T4</accession>
<dbReference type="Ensembl" id="ENSCINT00000015607.3">
    <property type="protein sequence ID" value="ENSCINP00000015607.3"/>
    <property type="gene ID" value="ENSCING00000007613.3"/>
</dbReference>
<reference evidence="2" key="1">
    <citation type="journal article" date="2002" name="Science">
        <title>The draft genome of Ciona intestinalis: insights into chordate and vertebrate origins.</title>
        <authorList>
            <person name="Dehal P."/>
            <person name="Satou Y."/>
            <person name="Campbell R.K."/>
            <person name="Chapman J."/>
            <person name="Degnan B."/>
            <person name="De Tomaso A."/>
            <person name="Davidson B."/>
            <person name="Di Gregorio A."/>
            <person name="Gelpke M."/>
            <person name="Goodstein D.M."/>
            <person name="Harafuji N."/>
            <person name="Hastings K.E."/>
            <person name="Ho I."/>
            <person name="Hotta K."/>
            <person name="Huang W."/>
            <person name="Kawashima T."/>
            <person name="Lemaire P."/>
            <person name="Martinez D."/>
            <person name="Meinertzhagen I.A."/>
            <person name="Necula S."/>
            <person name="Nonaka M."/>
            <person name="Putnam N."/>
            <person name="Rash S."/>
            <person name="Saiga H."/>
            <person name="Satake M."/>
            <person name="Terry A."/>
            <person name="Yamada L."/>
            <person name="Wang H.G."/>
            <person name="Awazu S."/>
            <person name="Azumi K."/>
            <person name="Boore J."/>
            <person name="Branno M."/>
            <person name="Chin-Bow S."/>
            <person name="DeSantis R."/>
            <person name="Doyle S."/>
            <person name="Francino P."/>
            <person name="Keys D.N."/>
            <person name="Haga S."/>
            <person name="Hayashi H."/>
            <person name="Hino K."/>
            <person name="Imai K.S."/>
            <person name="Inaba K."/>
            <person name="Kano S."/>
            <person name="Kobayashi K."/>
            <person name="Kobayashi M."/>
            <person name="Lee B.I."/>
            <person name="Makabe K.W."/>
            <person name="Manohar C."/>
            <person name="Matassi G."/>
            <person name="Medina M."/>
            <person name="Mochizuki Y."/>
            <person name="Mount S."/>
            <person name="Morishita T."/>
            <person name="Miura S."/>
            <person name="Nakayama A."/>
            <person name="Nishizaka S."/>
            <person name="Nomoto H."/>
            <person name="Ohta F."/>
            <person name="Oishi K."/>
            <person name="Rigoutsos I."/>
            <person name="Sano M."/>
            <person name="Sasaki A."/>
            <person name="Sasakura Y."/>
            <person name="Shoguchi E."/>
            <person name="Shin-i T."/>
            <person name="Spagnuolo A."/>
            <person name="Stainier D."/>
            <person name="Suzuki M.M."/>
            <person name="Tassy O."/>
            <person name="Takatori N."/>
            <person name="Tokuoka M."/>
            <person name="Yagi K."/>
            <person name="Yoshizaki F."/>
            <person name="Wada S."/>
            <person name="Zhang C."/>
            <person name="Hyatt P.D."/>
            <person name="Larimer F."/>
            <person name="Detter C."/>
            <person name="Doggett N."/>
            <person name="Glavina T."/>
            <person name="Hawkins T."/>
            <person name="Richardson P."/>
            <person name="Lucas S."/>
            <person name="Kohara Y."/>
            <person name="Levine M."/>
            <person name="Satoh N."/>
            <person name="Rokhsar D.S."/>
        </authorList>
    </citation>
    <scope>NUCLEOTIDE SEQUENCE [LARGE SCALE GENOMIC DNA]</scope>
</reference>
<dbReference type="InParanoid" id="F6X5T4"/>
<evidence type="ECO:0000313" key="1">
    <source>
        <dbReference type="Ensembl" id="ENSCINP00000015607.3"/>
    </source>
</evidence>
<dbReference type="Proteomes" id="UP000008144">
    <property type="component" value="Unassembled WGS sequence"/>
</dbReference>
<proteinExistence type="predicted"/>
<reference evidence="1" key="3">
    <citation type="submission" date="2025-09" db="UniProtKB">
        <authorList>
            <consortium name="Ensembl"/>
        </authorList>
    </citation>
    <scope>IDENTIFICATION</scope>
</reference>
<name>F6X5T4_CIOIN</name>
<sequence length="153" mass="18650">CKRNDFRYERIEKLVKICKDRILELKSRLPWNKNAPERKVSYHCYINDIIKHKHVFSLLQDNYDSKQEDLTFLPPRYLRHTPMRYVAPKRSYDHVSTSEVISENEIPESEMKDYIRTPEEVAEVKKIEGFLVKKDEFEKRKSKPKKRRFVIKY</sequence>
<reference evidence="1" key="2">
    <citation type="submission" date="2025-08" db="UniProtKB">
        <authorList>
            <consortium name="Ensembl"/>
        </authorList>
    </citation>
    <scope>IDENTIFICATION</scope>
</reference>
<dbReference type="AlphaFoldDB" id="F6X5T4"/>
<dbReference type="GeneTree" id="ENSGT00730000113194"/>
<protein>
    <submittedName>
        <fullName evidence="1">Uncharacterized protein</fullName>
    </submittedName>
</protein>